<protein>
    <recommendedName>
        <fullName evidence="2">DUF5681 domain-containing protein</fullName>
    </recommendedName>
</protein>
<organism evidence="3 4">
    <name type="scientific">Allosphingosinicella deserti</name>
    <dbReference type="NCBI Taxonomy" id="2116704"/>
    <lineage>
        <taxon>Bacteria</taxon>
        <taxon>Pseudomonadati</taxon>
        <taxon>Pseudomonadota</taxon>
        <taxon>Alphaproteobacteria</taxon>
        <taxon>Sphingomonadales</taxon>
        <taxon>Sphingomonadaceae</taxon>
        <taxon>Allosphingosinicella</taxon>
    </lineage>
</organism>
<keyword evidence="4" id="KW-1185">Reference proteome</keyword>
<sequence length="379" mass="38582">MHDPDTPIRSEAGQFLPGYSGNMAGRPRGSRNRASVLRDLVDAGEAASIARMVVSRAIDGDWAAMRICFTRLFPPAREGTMNFELPEITTIADAVAAGAALVSGAGGGDIPPGEARKLMALLATQTKLIQAEARAEALRTDAEARRAKAEAAIPEATVGAGTPPTQAEDAPAAPIPHPSLDAHAAAPRPACISPVLLTEAEQPALDESTAGRPPAPAGAEPASPPLTAPGSPPSTESAAPATGCRANPLAAAHLRQPGVGTESLYREMCEGLRQSLAFAQSAEAPEPGGGTAETPMETLPTATPARDLTAQDVRSLFLLPPRTCASARPLRRAALRPPAPAGAGATTFAADSGTSGPKSLADRARLATLHRPPAPQGAA</sequence>
<feature type="region of interest" description="Disordered" evidence="1">
    <location>
        <begin position="203"/>
        <end position="242"/>
    </location>
</feature>
<feature type="compositionally biased region" description="Pro residues" evidence="1">
    <location>
        <begin position="222"/>
        <end position="232"/>
    </location>
</feature>
<proteinExistence type="predicted"/>
<feature type="region of interest" description="Disordered" evidence="1">
    <location>
        <begin position="1"/>
        <end position="31"/>
    </location>
</feature>
<feature type="compositionally biased region" description="Low complexity" evidence="1">
    <location>
        <begin position="341"/>
        <end position="356"/>
    </location>
</feature>
<dbReference type="Pfam" id="PF18932">
    <property type="entry name" value="DUF5681"/>
    <property type="match status" value="1"/>
</dbReference>
<feature type="region of interest" description="Disordered" evidence="1">
    <location>
        <begin position="146"/>
        <end position="185"/>
    </location>
</feature>
<evidence type="ECO:0000259" key="2">
    <source>
        <dbReference type="Pfam" id="PF18932"/>
    </source>
</evidence>
<dbReference type="RefSeq" id="WP_106515932.1">
    <property type="nucleotide sequence ID" value="NZ_PXYI01000013.1"/>
</dbReference>
<dbReference type="InterPro" id="IPR043736">
    <property type="entry name" value="DUF5681"/>
</dbReference>
<dbReference type="AlphaFoldDB" id="A0A2P7QEY5"/>
<comment type="caution">
    <text evidence="3">The sequence shown here is derived from an EMBL/GenBank/DDBJ whole genome shotgun (WGS) entry which is preliminary data.</text>
</comment>
<evidence type="ECO:0000313" key="4">
    <source>
        <dbReference type="Proteomes" id="UP000241167"/>
    </source>
</evidence>
<name>A0A2P7QEY5_9SPHN</name>
<dbReference type="EMBL" id="PXYI01000013">
    <property type="protein sequence ID" value="PSJ36485.1"/>
    <property type="molecule type" value="Genomic_DNA"/>
</dbReference>
<evidence type="ECO:0000313" key="3">
    <source>
        <dbReference type="EMBL" id="PSJ36485.1"/>
    </source>
</evidence>
<reference evidence="3 4" key="1">
    <citation type="submission" date="2018-03" db="EMBL/GenBank/DDBJ databases">
        <title>The draft genome of Sphingosinicella sp. GL-C-18.</title>
        <authorList>
            <person name="Liu L."/>
            <person name="Li L."/>
            <person name="Liang L."/>
            <person name="Zhang X."/>
            <person name="Wang T."/>
        </authorList>
    </citation>
    <scope>NUCLEOTIDE SEQUENCE [LARGE SCALE GENOMIC DNA]</scope>
    <source>
        <strain evidence="3 4">GL-C-18</strain>
    </source>
</reference>
<accession>A0A2P7QEY5</accession>
<feature type="domain" description="DUF5681" evidence="2">
    <location>
        <begin position="12"/>
        <end position="72"/>
    </location>
</feature>
<dbReference type="Proteomes" id="UP000241167">
    <property type="component" value="Unassembled WGS sequence"/>
</dbReference>
<evidence type="ECO:0000256" key="1">
    <source>
        <dbReference type="SAM" id="MobiDB-lite"/>
    </source>
</evidence>
<feature type="region of interest" description="Disordered" evidence="1">
    <location>
        <begin position="281"/>
        <end position="307"/>
    </location>
</feature>
<dbReference type="OrthoDB" id="2086138at2"/>
<feature type="region of interest" description="Disordered" evidence="1">
    <location>
        <begin position="333"/>
        <end position="360"/>
    </location>
</feature>
<gene>
    <name evidence="3" type="ORF">C7I55_25775</name>
</gene>